<dbReference type="RefSeq" id="WP_032962392.1">
    <property type="nucleotide sequence ID" value="NZ_JHEM01000010.1"/>
</dbReference>
<sequence>MATFSERRGLVPVQDAFQRSSVDTPLRTRLWNFLASTVFSHHHPEECLDGICGDIWIFLLNRDRDELPPFFLASSWPSDGYRVMKAKFFSCPWNEVYDILEFIYVSRRGLKRDDGHRQTINFILEKHQSAYRLIDDQFGEITQGEEIAAIESALSVASNPVKQHLDEALRKLSDREQPDFRNSIKESVSAVEAACREVTGNAKATLQDALKKMNSLHPALNEAFKKLYAYAGDESGIRHALTEEGERCSYGEAKFMLVACAAFVSYLREATA</sequence>
<accession>A0ABR4R2X1</accession>
<protein>
    <submittedName>
        <fullName evidence="2">N-acetyltransferase YedL</fullName>
    </submittedName>
</protein>
<proteinExistence type="predicted"/>
<dbReference type="EMBL" id="JHEM01000010">
    <property type="protein sequence ID" value="KCB24786.1"/>
    <property type="molecule type" value="Genomic_DNA"/>
</dbReference>
<evidence type="ECO:0000313" key="2">
    <source>
        <dbReference type="EMBL" id="KCB24786.1"/>
    </source>
</evidence>
<feature type="domain" description="HEPN AbiJ-N-terminal" evidence="1">
    <location>
        <begin position="3"/>
        <end position="155"/>
    </location>
</feature>
<reference evidence="2 3" key="1">
    <citation type="submission" date="2014-03" db="EMBL/GenBank/DDBJ databases">
        <title>Genome sequence of Bordetella hinzii.</title>
        <authorList>
            <person name="Register K."/>
            <person name="Harvill E."/>
            <person name="Goodfield L.L."/>
            <person name="Ivanov Y.V."/>
            <person name="Meyer J.A."/>
            <person name="Muse S.J."/>
            <person name="Jacobs N."/>
            <person name="Bendor L."/>
            <person name="Smallridge W.E."/>
            <person name="Brinkac L.M."/>
            <person name="Sanka R."/>
            <person name="Kim M."/>
            <person name="Losada L."/>
        </authorList>
    </citation>
    <scope>NUCLEOTIDE SEQUENCE [LARGE SCALE GENOMIC DNA]</scope>
    <source>
        <strain evidence="2 3">OH87 BAL007II</strain>
    </source>
</reference>
<keyword evidence="3" id="KW-1185">Reference proteome</keyword>
<evidence type="ECO:0000313" key="3">
    <source>
        <dbReference type="Proteomes" id="UP000025748"/>
    </source>
</evidence>
<evidence type="ECO:0000259" key="1">
    <source>
        <dbReference type="Pfam" id="PF18863"/>
    </source>
</evidence>
<gene>
    <name evidence="2" type="ORF">L544_1081</name>
</gene>
<name>A0ABR4R2X1_9BORD</name>
<comment type="caution">
    <text evidence="2">The sequence shown here is derived from an EMBL/GenBank/DDBJ whole genome shotgun (WGS) entry which is preliminary data.</text>
</comment>
<organism evidence="2 3">
    <name type="scientific">Bordetella hinzii OH87 BAL007II</name>
    <dbReference type="NCBI Taxonomy" id="1331262"/>
    <lineage>
        <taxon>Bacteria</taxon>
        <taxon>Pseudomonadati</taxon>
        <taxon>Pseudomonadota</taxon>
        <taxon>Betaproteobacteria</taxon>
        <taxon>Burkholderiales</taxon>
        <taxon>Alcaligenaceae</taxon>
        <taxon>Bordetella</taxon>
    </lineage>
</organism>
<dbReference type="InterPro" id="IPR049503">
    <property type="entry name" value="AbiJ_NTD4"/>
</dbReference>
<dbReference type="Proteomes" id="UP000025748">
    <property type="component" value="Unassembled WGS sequence"/>
</dbReference>
<dbReference type="Pfam" id="PF18863">
    <property type="entry name" value="AbiJ_NTD4"/>
    <property type="match status" value="1"/>
</dbReference>